<reference evidence="1 2" key="1">
    <citation type="submission" date="2016-08" db="EMBL/GenBank/DDBJ databases">
        <title>A Parts List for Fungal Cellulosomes Revealed by Comparative Genomics.</title>
        <authorList>
            <consortium name="DOE Joint Genome Institute"/>
            <person name="Haitjema C.H."/>
            <person name="Gilmore S.P."/>
            <person name="Henske J.K."/>
            <person name="Solomon K.V."/>
            <person name="De Groot R."/>
            <person name="Kuo A."/>
            <person name="Mondo S.J."/>
            <person name="Salamov A.A."/>
            <person name="Labutti K."/>
            <person name="Zhao Z."/>
            <person name="Chiniquy J."/>
            <person name="Barry K."/>
            <person name="Brewer H.M."/>
            <person name="Purvine S.O."/>
            <person name="Wright A.T."/>
            <person name="Boxma B."/>
            <person name="Van Alen T."/>
            <person name="Hackstein J.H."/>
            <person name="Baker S.E."/>
            <person name="Grigoriev I.V."/>
            <person name="O'Malley M.A."/>
        </authorList>
    </citation>
    <scope>NUCLEOTIDE SEQUENCE [LARGE SCALE GENOMIC DNA]</scope>
    <source>
        <strain evidence="1 2">G1</strain>
    </source>
</reference>
<organism evidence="1 2">
    <name type="scientific">Neocallimastix californiae</name>
    <dbReference type="NCBI Taxonomy" id="1754190"/>
    <lineage>
        <taxon>Eukaryota</taxon>
        <taxon>Fungi</taxon>
        <taxon>Fungi incertae sedis</taxon>
        <taxon>Chytridiomycota</taxon>
        <taxon>Chytridiomycota incertae sedis</taxon>
        <taxon>Neocallimastigomycetes</taxon>
        <taxon>Neocallimastigales</taxon>
        <taxon>Neocallimastigaceae</taxon>
        <taxon>Neocallimastix</taxon>
    </lineage>
</organism>
<sequence length="835" mass="94310">MLKKMRVYIKSLYLISLLILICSIIIVDSTEIIIENENDLINSINDASGKNEIIFNVNDKEIEIFNNIQINNIKKISITGKSKDTSSLKFNDISNGLFFNNVNSIEFFNLTIDGYLYFESIRNLNIEDVNINGAIDFHETKENLSLNILINHLIYHAVISEKKYNCINIYGLVEINNSTFFGSPSCEDSLLNYNGENQNNLNITYSHFDGAYSNNCLSVSNSLKTDIVSCIFENGGAYINGGGAIRSINTILNVNNTDFINNFSSSNGGVLYIYDSDVTKVNNCNAYNSTAIERGCFIYMTNSHDYEIMTYIYNITQSYTGFSSLPIKSGGLIASVEGFSSLYINNFYGEYFNAGNGGSAFIMNDKGKINIENIMLQYVMGNSKGGVLLRSISDYIYSIYYEPSEFSVDNGYFTDFYQNYKKDSALFIYTETNTKIKLTNCYIYNIKGRSSNFIYSYGLSIIIIDNVTINGVGSDGPSSLFKNVKYSNHEDSILDINSLTVTKYNFIYSIISYDNGEINVRNSMFNQMQGCSYSYLCAGKIKLEYEIINNKLINIGINTTINIKNSTFTYIFSDNFFNGKKNSTFIIEDSVIADNYIMNSILCVDSSSDLGLGQYTINNVEFSSNIAYYGTILNILEMDSNTQITFNNSSFYYNNGIHYGGIVYSRSSLTNLYVVFNNCKFSNNYSSHGVISFSYSKSSEPYFSNIDDLRNIQDSFGTNPTKLVLTPDSIDHFSFVSGGIVTGPIKFKILDDYDYEYSRFIDLINHSEITDIMYFKVGINDTYNAAVIGQTISYCLNDYCEVPNVKVVGNPGNYKLQMRIISNQYYIELLIFLET</sequence>
<dbReference type="Proteomes" id="UP000193920">
    <property type="component" value="Unassembled WGS sequence"/>
</dbReference>
<keyword evidence="2" id="KW-1185">Reference proteome</keyword>
<dbReference type="AlphaFoldDB" id="A0A1Y2B5G8"/>
<gene>
    <name evidence="1" type="ORF">LY90DRAFT_82948</name>
</gene>
<proteinExistence type="predicted"/>
<evidence type="ECO:0000313" key="1">
    <source>
        <dbReference type="EMBL" id="ORY30082.1"/>
    </source>
</evidence>
<protein>
    <recommendedName>
        <fullName evidence="3">Right handed beta helix domain-containing protein</fullName>
    </recommendedName>
</protein>
<dbReference type="STRING" id="1754190.A0A1Y2B5G8"/>
<dbReference type="EMBL" id="MCOG01000176">
    <property type="protein sequence ID" value="ORY30082.1"/>
    <property type="molecule type" value="Genomic_DNA"/>
</dbReference>
<evidence type="ECO:0008006" key="3">
    <source>
        <dbReference type="Google" id="ProtNLM"/>
    </source>
</evidence>
<accession>A0A1Y2B5G8</accession>
<evidence type="ECO:0000313" key="2">
    <source>
        <dbReference type="Proteomes" id="UP000193920"/>
    </source>
</evidence>
<comment type="caution">
    <text evidence="1">The sequence shown here is derived from an EMBL/GenBank/DDBJ whole genome shotgun (WGS) entry which is preliminary data.</text>
</comment>
<name>A0A1Y2B5G8_9FUNG</name>